<dbReference type="AlphaFoldDB" id="A0A8H4YZ16"/>
<gene>
    <name evidence="3" type="ORF">FANTH_11103</name>
</gene>
<proteinExistence type="predicted"/>
<feature type="coiled-coil region" evidence="1">
    <location>
        <begin position="298"/>
        <end position="367"/>
    </location>
</feature>
<evidence type="ECO:0000313" key="3">
    <source>
        <dbReference type="EMBL" id="KAF5236861.1"/>
    </source>
</evidence>
<feature type="region of interest" description="Disordered" evidence="2">
    <location>
        <begin position="246"/>
        <end position="271"/>
    </location>
</feature>
<organism evidence="3 4">
    <name type="scientific">Fusarium anthophilum</name>
    <dbReference type="NCBI Taxonomy" id="48485"/>
    <lineage>
        <taxon>Eukaryota</taxon>
        <taxon>Fungi</taxon>
        <taxon>Dikarya</taxon>
        <taxon>Ascomycota</taxon>
        <taxon>Pezizomycotina</taxon>
        <taxon>Sordariomycetes</taxon>
        <taxon>Hypocreomycetidae</taxon>
        <taxon>Hypocreales</taxon>
        <taxon>Nectriaceae</taxon>
        <taxon>Fusarium</taxon>
        <taxon>Fusarium fujikuroi species complex</taxon>
    </lineage>
</organism>
<name>A0A8H4YZ16_9HYPO</name>
<keyword evidence="4" id="KW-1185">Reference proteome</keyword>
<accession>A0A8H4YZ16</accession>
<feature type="coiled-coil region" evidence="1">
    <location>
        <begin position="175"/>
        <end position="216"/>
    </location>
</feature>
<comment type="caution">
    <text evidence="3">The sequence shown here is derived from an EMBL/GenBank/DDBJ whole genome shotgun (WGS) entry which is preliminary data.</text>
</comment>
<evidence type="ECO:0000256" key="2">
    <source>
        <dbReference type="SAM" id="MobiDB-lite"/>
    </source>
</evidence>
<feature type="compositionally biased region" description="Basic and acidic residues" evidence="2">
    <location>
        <begin position="1016"/>
        <end position="1027"/>
    </location>
</feature>
<evidence type="ECO:0000313" key="4">
    <source>
        <dbReference type="Proteomes" id="UP000573603"/>
    </source>
</evidence>
<keyword evidence="1" id="KW-0175">Coiled coil</keyword>
<evidence type="ECO:0000256" key="1">
    <source>
        <dbReference type="SAM" id="Coils"/>
    </source>
</evidence>
<feature type="region of interest" description="Disordered" evidence="2">
    <location>
        <begin position="984"/>
        <end position="1042"/>
    </location>
</feature>
<feature type="compositionally biased region" description="Basic residues" evidence="2">
    <location>
        <begin position="1003"/>
        <end position="1015"/>
    </location>
</feature>
<dbReference type="EMBL" id="JABEVY010000314">
    <property type="protein sequence ID" value="KAF5236861.1"/>
    <property type="molecule type" value="Genomic_DNA"/>
</dbReference>
<feature type="coiled-coil region" evidence="1">
    <location>
        <begin position="826"/>
        <end position="853"/>
    </location>
</feature>
<feature type="coiled-coil region" evidence="1">
    <location>
        <begin position="401"/>
        <end position="435"/>
    </location>
</feature>
<sequence length="1049" mass="120197">MLTNLAENKADTYYLLVAKMLTVVFRDEKSADSVIRKLPTMMRIALKHILINNWCGEETRIFVEYPKTGQKDRMSCWKQRLQLYRGIQKGISEFGIEYNKNLAKFSDPLPSLHNLSFAGYIRYWMDIWAKVQHQCHKAFVDYFDPWRALAANVFQMTHLPREEINFLYPIVKECLARLTLHCRDLENSMERIKEEAEHMKATSQEQKASIEKLEEEVRYSAAAFQELLPYFDAGISIERQVAITRPETSTALSEGRNGKEDGEDEEEEARVEPTIPLPKMQGMVDCIRERFKNDQLKIQNTRDNIDDLKAIIAERNQKIGGLERQLREKDGMLSQANEDLAHIIDSLRKSQDKIEELNEELERGKSNSTVPWEPETKRQTEIHIEHAGLFLTNDESRTQKAEVLQRNLEEAEVKIQLLQESNKILSKEMEALVTDGGSQQHGMDVSAFPIDPAKNIHESKLCHSAEKGKDGGDGNESHLDCLGESQRLAESHVEIQNMKDKMAEKSLLIKKLRSDLHDLNQRCVQQSLEHGPIRAERDTLQSTLLKVQEAVKSQTEERMMFEGEYDQLVTWIGSQVTQYRAAEESLKTLQSQQETLREELQRTIEGKERQIKDLREEAVDRLRVQQERDRLKSILCKLEEDVNTHVEREISFKDGHTQLVDWIKEQAEHHRAAKEDLKTCQAQRDRQSVKLTELSSKLEMAMKHIKSIRQIPKPAEDNIGQPQETVMLLKNDATELERGQNAWNNAVIEQPIEDTNLEPGKESLQEGLKRLRHYVNTSNNEIPIAHTVTQDGKTFTESTYRNRLLDSNTSVTTLITQIDKVLGFFLEKHNREAEILRNEKQILQMELGNIEGRLDIYSDVLSYTPVCSLPDSLSFTMMRGNKNAQGRIIEKLDLLIKRVSDILREVWLHTSQSGVGINGRPDNIEAARIICGMKNDKISPQRLCQLTDCPSNSHSGSTKPPPSPKSPATKSACTQTVELGIAMAATNHDDVTDSRIRTGGTGRPKRASKKPRRPKEKTVENGSERMLRSTKNGKNKKLETPGRIRVRFI</sequence>
<feature type="coiled-coil region" evidence="1">
    <location>
        <begin position="495"/>
        <end position="529"/>
    </location>
</feature>
<feature type="compositionally biased region" description="Basic and acidic residues" evidence="2">
    <location>
        <begin position="987"/>
        <end position="996"/>
    </location>
</feature>
<dbReference type="Proteomes" id="UP000573603">
    <property type="component" value="Unassembled WGS sequence"/>
</dbReference>
<protein>
    <submittedName>
        <fullName evidence="3">Uncharacterized protein</fullName>
    </submittedName>
</protein>
<feature type="region of interest" description="Disordered" evidence="2">
    <location>
        <begin position="949"/>
        <end position="972"/>
    </location>
</feature>
<reference evidence="3 4" key="1">
    <citation type="journal article" date="2020" name="BMC Genomics">
        <title>Correction to: Identification and distribution of gene clusters required for synthesis of sphingolipid metabolism inhibitors in diverse species of the filamentous fungus Fusarium.</title>
        <authorList>
            <person name="Kim H.S."/>
            <person name="Lohmar J.M."/>
            <person name="Busman M."/>
            <person name="Brown D.W."/>
            <person name="Naumann T.A."/>
            <person name="Divon H.H."/>
            <person name="Lysoe E."/>
            <person name="Uhlig S."/>
            <person name="Proctor R.H."/>
        </authorList>
    </citation>
    <scope>NUCLEOTIDE SEQUENCE [LARGE SCALE GENOMIC DNA]</scope>
    <source>
        <strain evidence="3 4">NRRL 25214</strain>
    </source>
</reference>
<feature type="coiled-coil region" evidence="1">
    <location>
        <begin position="579"/>
        <end position="617"/>
    </location>
</feature>